<dbReference type="Pfam" id="PF11905">
    <property type="entry name" value="DUF3425"/>
    <property type="match status" value="1"/>
</dbReference>
<feature type="region of interest" description="Disordered" evidence="1">
    <location>
        <begin position="455"/>
        <end position="524"/>
    </location>
</feature>
<evidence type="ECO:0000313" key="2">
    <source>
        <dbReference type="EMBL" id="KKY24578.1"/>
    </source>
</evidence>
<organism evidence="2 3">
    <name type="scientific">Diplodia seriata</name>
    <dbReference type="NCBI Taxonomy" id="420778"/>
    <lineage>
        <taxon>Eukaryota</taxon>
        <taxon>Fungi</taxon>
        <taxon>Dikarya</taxon>
        <taxon>Ascomycota</taxon>
        <taxon>Pezizomycotina</taxon>
        <taxon>Dothideomycetes</taxon>
        <taxon>Dothideomycetes incertae sedis</taxon>
        <taxon>Botryosphaeriales</taxon>
        <taxon>Botryosphaeriaceae</taxon>
        <taxon>Diplodia</taxon>
    </lineage>
</organism>
<feature type="compositionally biased region" description="Low complexity" evidence="1">
    <location>
        <begin position="493"/>
        <end position="516"/>
    </location>
</feature>
<evidence type="ECO:0000313" key="3">
    <source>
        <dbReference type="Proteomes" id="UP000034182"/>
    </source>
</evidence>
<gene>
    <name evidence="2" type="ORF">UCDDS831_g02372</name>
</gene>
<feature type="region of interest" description="Disordered" evidence="1">
    <location>
        <begin position="127"/>
        <end position="225"/>
    </location>
</feature>
<dbReference type="PANTHER" id="PTHR37012:SF2">
    <property type="entry name" value="BZIP DOMAIN-CONTAINING PROTEIN-RELATED"/>
    <property type="match status" value="1"/>
</dbReference>
<feature type="compositionally biased region" description="Low complexity" evidence="1">
    <location>
        <begin position="169"/>
        <end position="181"/>
    </location>
</feature>
<protein>
    <submittedName>
        <fullName evidence="2">Putative bzip transcription factor</fullName>
    </submittedName>
</protein>
<reference evidence="2 3" key="2">
    <citation type="submission" date="2015-05" db="EMBL/GenBank/DDBJ databases">
        <title>Distinctive expansion of gene families associated with plant cell wall degradation and secondary metabolism in the genomes of grapevine trunk pathogens.</title>
        <authorList>
            <person name="Lawrence D.P."/>
            <person name="Travadon R."/>
            <person name="Rolshausen P.E."/>
            <person name="Baumgartner K."/>
        </authorList>
    </citation>
    <scope>NUCLEOTIDE SEQUENCE [LARGE SCALE GENOMIC DNA]</scope>
    <source>
        <strain evidence="2">DS831</strain>
    </source>
</reference>
<feature type="region of interest" description="Disordered" evidence="1">
    <location>
        <begin position="1"/>
        <end position="60"/>
    </location>
</feature>
<comment type="caution">
    <text evidence="2">The sequence shown here is derived from an EMBL/GenBank/DDBJ whole genome shotgun (WGS) entry which is preliminary data.</text>
</comment>
<dbReference type="Gene3D" id="1.20.5.170">
    <property type="match status" value="1"/>
</dbReference>
<dbReference type="CDD" id="cd14688">
    <property type="entry name" value="bZIP_YAP"/>
    <property type="match status" value="1"/>
</dbReference>
<dbReference type="Proteomes" id="UP000034182">
    <property type="component" value="Unassembled WGS sequence"/>
</dbReference>
<reference evidence="2 3" key="1">
    <citation type="submission" date="2015-03" db="EMBL/GenBank/DDBJ databases">
        <authorList>
            <person name="Morales-Cruz A."/>
            <person name="Amrine K.C."/>
            <person name="Cantu D."/>
        </authorList>
    </citation>
    <scope>NUCLEOTIDE SEQUENCE [LARGE SCALE GENOMIC DNA]</scope>
    <source>
        <strain evidence="2">DS831</strain>
    </source>
</reference>
<dbReference type="EMBL" id="LAQI01000057">
    <property type="protein sequence ID" value="KKY24578.1"/>
    <property type="molecule type" value="Genomic_DNA"/>
</dbReference>
<feature type="compositionally biased region" description="Basic and acidic residues" evidence="1">
    <location>
        <begin position="48"/>
        <end position="60"/>
    </location>
</feature>
<accession>A0A0G2GMA6</accession>
<evidence type="ECO:0000256" key="1">
    <source>
        <dbReference type="SAM" id="MobiDB-lite"/>
    </source>
</evidence>
<name>A0A0G2GMA6_9PEZI</name>
<feature type="compositionally biased region" description="Low complexity" evidence="1">
    <location>
        <begin position="1"/>
        <end position="25"/>
    </location>
</feature>
<sequence>MDTAAQSPPVAAPNAPNAASTPQPAAKRRRTSGQPSSRGVANLTPEQLARKRQNDREAQRAIRERTKQQIERLNGRIRELESQQPYHELQMALRAKEAVQAENDDIRRRLSSVMSLIQPILGTHGLNGTPLQLPPHDAGDPRAQQHMQIPDQRAYQHGVPQVQEPQPPHDQTSPSSPTSQSANGRNWGAAFPGVPPTSHVRAWHPQQPPYDQPRSNIHPDLEFGQNSDERLGVNFLLDNRAKLNNGLPHGGPEGMQSSGLDFNGRPMEAWNTLPRSLDATCPLDSLLLDFLAERHAQAAEGAPLKVLVGPAYPDFSYLLNPDKNDQSHPLSKVFTDILRTFPDISGLPERVAVLYMMFLLMRWQIEPTQENYERLPDWMTPRPSQLFTPHPVWNDYIPWPRLRDRIIADQPQQAFDNFFIPYTTSLSLNWPHNPRDCLLPASSVAAAGSINTTPGGIPIDPATEASPAPAVPPPASSITSEGSPKPADGDVISGADDSNSSGVNSNSDGNGNAADGNGDDDEDQWVINPAFEAHLRNIDNWSLGPEFRAAFPELAAYVKIVEQ</sequence>
<dbReference type="PANTHER" id="PTHR37012">
    <property type="entry name" value="B-ZIP TRANSCRIPTION FACTOR (EUROFUNG)-RELATED"/>
    <property type="match status" value="1"/>
</dbReference>
<dbReference type="InterPro" id="IPR021833">
    <property type="entry name" value="DUF3425"/>
</dbReference>
<dbReference type="AlphaFoldDB" id="A0A0G2GMA6"/>
<proteinExistence type="predicted"/>